<organism evidence="1 2">
    <name type="scientific">Ceraceosorus guamensis</name>
    <dbReference type="NCBI Taxonomy" id="1522189"/>
    <lineage>
        <taxon>Eukaryota</taxon>
        <taxon>Fungi</taxon>
        <taxon>Dikarya</taxon>
        <taxon>Basidiomycota</taxon>
        <taxon>Ustilaginomycotina</taxon>
        <taxon>Exobasidiomycetes</taxon>
        <taxon>Ceraceosorales</taxon>
        <taxon>Ceraceosoraceae</taxon>
        <taxon>Ceraceosorus</taxon>
    </lineage>
</organism>
<dbReference type="RefSeq" id="XP_025366008.1">
    <property type="nucleotide sequence ID" value="XM_025517548.1"/>
</dbReference>
<dbReference type="AlphaFoldDB" id="A0A316VP51"/>
<evidence type="ECO:0000313" key="2">
    <source>
        <dbReference type="Proteomes" id="UP000245783"/>
    </source>
</evidence>
<accession>A0A316VP51</accession>
<gene>
    <name evidence="1" type="ORF">IE81DRAFT_69636</name>
</gene>
<dbReference type="EMBL" id="KZ819526">
    <property type="protein sequence ID" value="PWN38848.1"/>
    <property type="molecule type" value="Genomic_DNA"/>
</dbReference>
<dbReference type="InParanoid" id="A0A316VP51"/>
<dbReference type="Proteomes" id="UP000245783">
    <property type="component" value="Unassembled WGS sequence"/>
</dbReference>
<proteinExistence type="predicted"/>
<sequence>MHPVYTLRNALQLTIKVHAGAVADTCAGSKVTKFIVIDLSFIHLFAQRELATEKQLNSVLCCSHPKREESFAHVSRPNVRRDKIGVAGAKSIAADGVASNDRRHFAPGRSCCIEGSKCSFGDASTTKGGRLAPSAVTRRCDFQDGAPTKTADIPSQLAVRTLGATSDTLRERMRLRGTHSNYEYSRLEEACLHLAPFVGPRDGCICDAHIPVESACMMHGPMRRRGAIRGQTFGAIAGLQNRFRSRRQHAIGDLPSARASLRGVAVPSS</sequence>
<name>A0A316VP51_9BASI</name>
<protein>
    <submittedName>
        <fullName evidence="1">Uncharacterized protein</fullName>
    </submittedName>
</protein>
<evidence type="ECO:0000313" key="1">
    <source>
        <dbReference type="EMBL" id="PWN38848.1"/>
    </source>
</evidence>
<dbReference type="GeneID" id="37039418"/>
<reference evidence="1 2" key="1">
    <citation type="journal article" date="2018" name="Mol. Biol. Evol.">
        <title>Broad Genomic Sampling Reveals a Smut Pathogenic Ancestry of the Fungal Clade Ustilaginomycotina.</title>
        <authorList>
            <person name="Kijpornyongpan T."/>
            <person name="Mondo S.J."/>
            <person name="Barry K."/>
            <person name="Sandor L."/>
            <person name="Lee J."/>
            <person name="Lipzen A."/>
            <person name="Pangilinan J."/>
            <person name="LaButti K."/>
            <person name="Hainaut M."/>
            <person name="Henrissat B."/>
            <person name="Grigoriev I.V."/>
            <person name="Spatafora J.W."/>
            <person name="Aime M.C."/>
        </authorList>
    </citation>
    <scope>NUCLEOTIDE SEQUENCE [LARGE SCALE GENOMIC DNA]</scope>
    <source>
        <strain evidence="1 2">MCA 4658</strain>
    </source>
</reference>
<keyword evidence="2" id="KW-1185">Reference proteome</keyword>